<dbReference type="EMBL" id="LDEV01002403">
    <property type="protein sequence ID" value="KLJ09198.1"/>
    <property type="molecule type" value="Genomic_DNA"/>
</dbReference>
<evidence type="ECO:0000313" key="2">
    <source>
        <dbReference type="Proteomes" id="UP000053573"/>
    </source>
</evidence>
<gene>
    <name evidence="1" type="ORF">EMPG_15380</name>
</gene>
<name>A0A0H1BDI8_9EURO</name>
<dbReference type="Proteomes" id="UP000053573">
    <property type="component" value="Unassembled WGS sequence"/>
</dbReference>
<sequence length="51" mass="5977">MGRIRLRRRFLTSVLSAGCRRLMSIRWLMGSMCGCRAKGRGRFLLLSCMRR</sequence>
<organism evidence="1 2">
    <name type="scientific">Blastomyces silverae</name>
    <dbReference type="NCBI Taxonomy" id="2060906"/>
    <lineage>
        <taxon>Eukaryota</taxon>
        <taxon>Fungi</taxon>
        <taxon>Dikarya</taxon>
        <taxon>Ascomycota</taxon>
        <taxon>Pezizomycotina</taxon>
        <taxon>Eurotiomycetes</taxon>
        <taxon>Eurotiomycetidae</taxon>
        <taxon>Onygenales</taxon>
        <taxon>Ajellomycetaceae</taxon>
        <taxon>Blastomyces</taxon>
    </lineage>
</organism>
<evidence type="ECO:0000313" key="1">
    <source>
        <dbReference type="EMBL" id="KLJ09198.1"/>
    </source>
</evidence>
<proteinExistence type="predicted"/>
<keyword evidence="2" id="KW-1185">Reference proteome</keyword>
<accession>A0A0H1BDI8</accession>
<comment type="caution">
    <text evidence="1">The sequence shown here is derived from an EMBL/GenBank/DDBJ whole genome shotgun (WGS) entry which is preliminary data.</text>
</comment>
<protein>
    <submittedName>
        <fullName evidence="1">Uncharacterized protein</fullName>
    </submittedName>
</protein>
<dbReference type="AlphaFoldDB" id="A0A0H1BDI8"/>
<reference evidence="2" key="1">
    <citation type="journal article" date="2015" name="PLoS Genet.">
        <title>The dynamic genome and transcriptome of the human fungal pathogen Blastomyces and close relative Emmonsia.</title>
        <authorList>
            <person name="Munoz J.F."/>
            <person name="Gauthier G.M."/>
            <person name="Desjardins C.A."/>
            <person name="Gallo J.E."/>
            <person name="Holder J."/>
            <person name="Sullivan T.D."/>
            <person name="Marty A.J."/>
            <person name="Carmen J.C."/>
            <person name="Chen Z."/>
            <person name="Ding L."/>
            <person name="Gujja S."/>
            <person name="Magrini V."/>
            <person name="Misas E."/>
            <person name="Mitreva M."/>
            <person name="Priest M."/>
            <person name="Saif S."/>
            <person name="Whiston E.A."/>
            <person name="Young S."/>
            <person name="Zeng Q."/>
            <person name="Goldman W.E."/>
            <person name="Mardis E.R."/>
            <person name="Taylor J.W."/>
            <person name="McEwen J.G."/>
            <person name="Clay O.K."/>
            <person name="Klein B.S."/>
            <person name="Cuomo C.A."/>
        </authorList>
    </citation>
    <scope>NUCLEOTIDE SEQUENCE [LARGE SCALE GENOMIC DNA]</scope>
    <source>
        <strain evidence="2">UAMH 139</strain>
    </source>
</reference>